<dbReference type="Pfam" id="PF00034">
    <property type="entry name" value="Cytochrom_C"/>
    <property type="match status" value="2"/>
</dbReference>
<keyword evidence="2 6" id="KW-0349">Heme</keyword>
<dbReference type="PANTHER" id="PTHR33751">
    <property type="entry name" value="CBB3-TYPE CYTOCHROME C OXIDASE SUBUNIT FIXP"/>
    <property type="match status" value="1"/>
</dbReference>
<dbReference type="SUPFAM" id="SSF46626">
    <property type="entry name" value="Cytochrome c"/>
    <property type="match status" value="3"/>
</dbReference>
<dbReference type="InterPro" id="IPR050597">
    <property type="entry name" value="Cytochrome_c_Oxidase_Subunit"/>
</dbReference>
<evidence type="ECO:0000256" key="2">
    <source>
        <dbReference type="ARBA" id="ARBA00022617"/>
    </source>
</evidence>
<reference evidence="9 10" key="1">
    <citation type="submission" date="2014-07" db="EMBL/GenBank/DDBJ databases">
        <title>Comparative analysis of Nitrosococcus oceani genome inventories of strains from Pacific and Atlantic gyres.</title>
        <authorList>
            <person name="Lim C.K."/>
            <person name="Wang L."/>
            <person name="Sayavedra-Soto L.A."/>
            <person name="Klotz M.G."/>
        </authorList>
    </citation>
    <scope>NUCLEOTIDE SEQUENCE [LARGE SCALE GENOMIC DNA]</scope>
    <source>
        <strain evidence="9 10">C-27</strain>
    </source>
</reference>
<dbReference type="Gene3D" id="1.10.760.10">
    <property type="entry name" value="Cytochrome c-like domain"/>
    <property type="match status" value="3"/>
</dbReference>
<dbReference type="HOGENOM" id="CLU_061981_0_0_6"/>
<dbReference type="PANTHER" id="PTHR33751:SF9">
    <property type="entry name" value="CYTOCHROME C4"/>
    <property type="match status" value="1"/>
</dbReference>
<feature type="domain" description="Cytochrome c" evidence="8">
    <location>
        <begin position="281"/>
        <end position="370"/>
    </location>
</feature>
<evidence type="ECO:0000313" key="9">
    <source>
        <dbReference type="EMBL" id="KFI19350.1"/>
    </source>
</evidence>
<dbReference type="Pfam" id="PF13442">
    <property type="entry name" value="Cytochrome_CBB3"/>
    <property type="match status" value="1"/>
</dbReference>
<evidence type="ECO:0000259" key="8">
    <source>
        <dbReference type="PROSITE" id="PS51007"/>
    </source>
</evidence>
<evidence type="ECO:0000256" key="6">
    <source>
        <dbReference type="PROSITE-ProRule" id="PRU00433"/>
    </source>
</evidence>
<dbReference type="AlphaFoldDB" id="A0A0E2Z741"/>
<proteinExistence type="predicted"/>
<dbReference type="InterPro" id="IPR036909">
    <property type="entry name" value="Cyt_c-like_dom_sf"/>
</dbReference>
<dbReference type="PROSITE" id="PS51007">
    <property type="entry name" value="CYTC"/>
    <property type="match status" value="3"/>
</dbReference>
<feature type="domain" description="Cytochrome c" evidence="8">
    <location>
        <begin position="83"/>
        <end position="169"/>
    </location>
</feature>
<keyword evidence="4" id="KW-0249">Electron transport</keyword>
<evidence type="ECO:0000256" key="7">
    <source>
        <dbReference type="SAM" id="Phobius"/>
    </source>
</evidence>
<accession>A0A0E2Z741</accession>
<gene>
    <name evidence="9" type="ORF">IB75_09370</name>
</gene>
<keyword evidence="7" id="KW-0812">Transmembrane</keyword>
<comment type="caution">
    <text evidence="9">The sequence shown here is derived from an EMBL/GenBank/DDBJ whole genome shotgun (WGS) entry which is preliminary data.</text>
</comment>
<keyword evidence="5 6" id="KW-0408">Iron</keyword>
<dbReference type="GO" id="GO:0009055">
    <property type="term" value="F:electron transfer activity"/>
    <property type="evidence" value="ECO:0007669"/>
    <property type="project" value="InterPro"/>
</dbReference>
<evidence type="ECO:0000256" key="5">
    <source>
        <dbReference type="ARBA" id="ARBA00023004"/>
    </source>
</evidence>
<keyword evidence="7" id="KW-0472">Membrane</keyword>
<evidence type="ECO:0000313" key="10">
    <source>
        <dbReference type="Proteomes" id="UP000028839"/>
    </source>
</evidence>
<dbReference type="Proteomes" id="UP000028839">
    <property type="component" value="Unassembled WGS sequence"/>
</dbReference>
<name>A0A0E2Z741_9GAMM</name>
<keyword evidence="7" id="KW-1133">Transmembrane helix</keyword>
<protein>
    <submittedName>
        <fullName evidence="9">Cytochrome C</fullName>
    </submittedName>
</protein>
<dbReference type="OrthoDB" id="9779283at2"/>
<dbReference type="EMBL" id="JPGN01000055">
    <property type="protein sequence ID" value="KFI19350.1"/>
    <property type="molecule type" value="Genomic_DNA"/>
</dbReference>
<organism evidence="9 10">
    <name type="scientific">Nitrosococcus oceani C-27</name>
    <dbReference type="NCBI Taxonomy" id="314279"/>
    <lineage>
        <taxon>Bacteria</taxon>
        <taxon>Pseudomonadati</taxon>
        <taxon>Pseudomonadota</taxon>
        <taxon>Gammaproteobacteria</taxon>
        <taxon>Chromatiales</taxon>
        <taxon>Chromatiaceae</taxon>
        <taxon>Nitrosococcus</taxon>
    </lineage>
</organism>
<dbReference type="InterPro" id="IPR009056">
    <property type="entry name" value="Cyt_c-like_dom"/>
</dbReference>
<keyword evidence="3 6" id="KW-0479">Metal-binding</keyword>
<dbReference type="GO" id="GO:0046872">
    <property type="term" value="F:metal ion binding"/>
    <property type="evidence" value="ECO:0007669"/>
    <property type="project" value="UniProtKB-KW"/>
</dbReference>
<feature type="domain" description="Cytochrome c" evidence="8">
    <location>
        <begin position="188"/>
        <end position="268"/>
    </location>
</feature>
<dbReference type="GO" id="GO:0020037">
    <property type="term" value="F:heme binding"/>
    <property type="evidence" value="ECO:0007669"/>
    <property type="project" value="InterPro"/>
</dbReference>
<feature type="transmembrane region" description="Helical" evidence="7">
    <location>
        <begin position="20"/>
        <end position="43"/>
    </location>
</feature>
<evidence type="ECO:0000256" key="1">
    <source>
        <dbReference type="ARBA" id="ARBA00022448"/>
    </source>
</evidence>
<evidence type="ECO:0000256" key="3">
    <source>
        <dbReference type="ARBA" id="ARBA00022723"/>
    </source>
</evidence>
<evidence type="ECO:0000256" key="4">
    <source>
        <dbReference type="ARBA" id="ARBA00022982"/>
    </source>
</evidence>
<keyword evidence="1" id="KW-0813">Transport</keyword>
<sequence>MGRLRTVIARLKSLDWRRQWPIIAVFLVVLALGGLLIAVAGIIPIKASSGHWAITDFLLHFAMERSVATHSLNIQAPALAKTHLILRGAGHYETDCRFCHGSPRLHHPPIAQQMTPPPPYLPETVSKWEDRELFYIIKHGVKFTGMPAWPALQRDDEVWAMVAFLRVLPEMDGEEYEKLVWGEIPASPEAEEAPPAVAKSCGRCHGVEGLGRGVGAFPRLAGQNAAYLYASLEAYGQGERHSGMMEPIAAELNPEEIKALARYYGGLTPYQPPLPQPGESAAIERGEAIAKEGNQRIASCADCHGPSGIPRNPDYPLLAGQYAEYIILQLELLAEEKRGGTPYIHLMDPIAHRLSQQQREDVARYYASLPPSGSVDPAERAP</sequence>